<evidence type="ECO:0000256" key="9">
    <source>
        <dbReference type="ARBA" id="ARBA00049152"/>
    </source>
</evidence>
<gene>
    <name evidence="10 12" type="primary">accA</name>
    <name evidence="12" type="ORF">NT02SARS_0241</name>
</gene>
<dbReference type="Gene3D" id="3.90.226.10">
    <property type="entry name" value="2-enoyl-CoA Hydratase, Chain A, domain 1"/>
    <property type="match status" value="1"/>
</dbReference>
<comment type="catalytic activity">
    <reaction evidence="9 10">
        <text>N(6)-carboxybiotinyl-L-lysyl-[protein] + acetyl-CoA = N(6)-biotinyl-L-lysyl-[protein] + malonyl-CoA</text>
        <dbReference type="Rhea" id="RHEA:54728"/>
        <dbReference type="Rhea" id="RHEA-COMP:10505"/>
        <dbReference type="Rhea" id="RHEA-COMP:10506"/>
        <dbReference type="ChEBI" id="CHEBI:57288"/>
        <dbReference type="ChEBI" id="CHEBI:57384"/>
        <dbReference type="ChEBI" id="CHEBI:83144"/>
        <dbReference type="ChEBI" id="CHEBI:83145"/>
        <dbReference type="EC" id="2.1.3.15"/>
    </reaction>
</comment>
<evidence type="ECO:0000313" key="12">
    <source>
        <dbReference type="EMBL" id="EJP73643.1"/>
    </source>
</evidence>
<dbReference type="SUPFAM" id="SSF52096">
    <property type="entry name" value="ClpP/crotonase"/>
    <property type="match status" value="1"/>
</dbReference>
<dbReference type="AlphaFoldDB" id="J5KH03"/>
<dbReference type="GO" id="GO:0009317">
    <property type="term" value="C:acetyl-CoA carboxylase complex"/>
    <property type="evidence" value="ECO:0007669"/>
    <property type="project" value="InterPro"/>
</dbReference>
<dbReference type="PRINTS" id="PR01069">
    <property type="entry name" value="ACCCTRFRASEA"/>
</dbReference>
<keyword evidence="7 10" id="KW-0443">Lipid metabolism</keyword>
<dbReference type="PROSITE" id="PS50989">
    <property type="entry name" value="COA_CT_CTER"/>
    <property type="match status" value="1"/>
</dbReference>
<feature type="domain" description="CoA carboxyltransferase C-terminal" evidence="11">
    <location>
        <begin position="53"/>
        <end position="307"/>
    </location>
</feature>
<dbReference type="GO" id="GO:2001295">
    <property type="term" value="P:malonyl-CoA biosynthetic process"/>
    <property type="evidence" value="ECO:0007669"/>
    <property type="project" value="UniProtKB-UniRule"/>
</dbReference>
<dbReference type="NCBIfam" id="NF004344">
    <property type="entry name" value="PRK05724.1"/>
    <property type="match status" value="1"/>
</dbReference>
<keyword evidence="8 10" id="KW-0275">Fatty acid biosynthesis</keyword>
<dbReference type="GO" id="GO:0006633">
    <property type="term" value="P:fatty acid biosynthetic process"/>
    <property type="evidence" value="ECO:0007669"/>
    <property type="project" value="UniProtKB-KW"/>
</dbReference>
<accession>J5KH03</accession>
<evidence type="ECO:0000256" key="4">
    <source>
        <dbReference type="ARBA" id="ARBA00022741"/>
    </source>
</evidence>
<dbReference type="PANTHER" id="PTHR42853">
    <property type="entry name" value="ACETYL-COENZYME A CARBOXYLASE CARBOXYL TRANSFERASE SUBUNIT ALPHA"/>
    <property type="match status" value="1"/>
</dbReference>
<evidence type="ECO:0000256" key="8">
    <source>
        <dbReference type="ARBA" id="ARBA00023160"/>
    </source>
</evidence>
<evidence type="ECO:0000256" key="10">
    <source>
        <dbReference type="HAMAP-Rule" id="MF_00823"/>
    </source>
</evidence>
<dbReference type="EMBL" id="JH611165">
    <property type="protein sequence ID" value="EJP73643.1"/>
    <property type="molecule type" value="Genomic_DNA"/>
</dbReference>
<name>J5KH03_9GAMM</name>
<dbReference type="HOGENOM" id="CLU_015486_0_2_6"/>
<organism evidence="12 13">
    <name type="scientific">SAR86 cluster bacterium SAR86B</name>
    <dbReference type="NCBI Taxonomy" id="1123867"/>
    <lineage>
        <taxon>Bacteria</taxon>
        <taxon>Pseudomonadati</taxon>
        <taxon>Pseudomonadota</taxon>
        <taxon>Gammaproteobacteria</taxon>
        <taxon>SAR86 cluster</taxon>
    </lineage>
</organism>
<dbReference type="PANTHER" id="PTHR42853:SF3">
    <property type="entry name" value="ACETYL-COENZYME A CARBOXYLASE CARBOXYL TRANSFERASE SUBUNIT ALPHA, CHLOROPLASTIC"/>
    <property type="match status" value="1"/>
</dbReference>
<comment type="pathway">
    <text evidence="1 10">Lipid metabolism; malonyl-CoA biosynthesis; malonyl-CoA from acetyl-CoA: step 1/1.</text>
</comment>
<sequence length="329" mass="36638">MADNQNIDATKNSTDSIKKYLDFEKPIQEVADKILALQSVSSENPDINSQIVKLEEELSAITKKIYNKLSIWQIVQVARHPERPHTLDYIKRIFSDFDELHGDRQFGDDQSIVGGICYLDQTPVMVIGHEKGRDTEEKLRRNFGMPQPEGYRKAKRLMKLAEQFSLPIINFIDTAGAYPGIEGEERGQNEAIASNLALLSEIKTPVIAIVTGEGGSGGALAISVGDHLSMLEYSTYSVASPEACASIIWRSSEKAPEAAEAMKVSSKELLKLNIIDEIIKEPLGGAHRDYDLMSSEIKKSILKSLKQLQSMPMKELLKRRYSRIISIGS</sequence>
<dbReference type="InterPro" id="IPR001095">
    <property type="entry name" value="Acetyl_CoA_COase_a_su"/>
</dbReference>
<proteinExistence type="inferred from homology"/>
<protein>
    <recommendedName>
        <fullName evidence="10">Acetyl-coenzyme A carboxylase carboxyl transferase subunit alpha</fullName>
        <shortName evidence="10">ACCase subunit alpha</shortName>
        <shortName evidence="10">Acetyl-CoA carboxylase carboxyltransferase subunit alpha</shortName>
        <ecNumber evidence="10">2.1.3.15</ecNumber>
    </recommendedName>
</protein>
<dbReference type="HAMAP" id="MF_00823">
    <property type="entry name" value="AcetylCoA_CT_alpha"/>
    <property type="match status" value="1"/>
</dbReference>
<dbReference type="UniPathway" id="UPA00655">
    <property type="reaction ID" value="UER00711"/>
</dbReference>
<keyword evidence="6 10" id="KW-0067">ATP-binding</keyword>
<dbReference type="NCBIfam" id="TIGR00513">
    <property type="entry name" value="accA"/>
    <property type="match status" value="1"/>
</dbReference>
<evidence type="ECO:0000259" key="11">
    <source>
        <dbReference type="PROSITE" id="PS50989"/>
    </source>
</evidence>
<dbReference type="InterPro" id="IPR029045">
    <property type="entry name" value="ClpP/crotonase-like_dom_sf"/>
</dbReference>
<keyword evidence="2 10" id="KW-0444">Lipid biosynthesis</keyword>
<keyword evidence="3 10" id="KW-0808">Transferase</keyword>
<comment type="similarity">
    <text evidence="10">Belongs to the AccA family.</text>
</comment>
<dbReference type="Proteomes" id="UP000010116">
    <property type="component" value="Unassembled WGS sequence"/>
</dbReference>
<evidence type="ECO:0000256" key="7">
    <source>
        <dbReference type="ARBA" id="ARBA00023098"/>
    </source>
</evidence>
<evidence type="ECO:0000256" key="3">
    <source>
        <dbReference type="ARBA" id="ARBA00022679"/>
    </source>
</evidence>
<evidence type="ECO:0000256" key="6">
    <source>
        <dbReference type="ARBA" id="ARBA00022840"/>
    </source>
</evidence>
<dbReference type="GO" id="GO:0005524">
    <property type="term" value="F:ATP binding"/>
    <property type="evidence" value="ECO:0007669"/>
    <property type="project" value="UniProtKB-KW"/>
</dbReference>
<dbReference type="EC" id="2.1.3.15" evidence="10"/>
<dbReference type="GO" id="GO:0016743">
    <property type="term" value="F:carboxyl- or carbamoyltransferase activity"/>
    <property type="evidence" value="ECO:0007669"/>
    <property type="project" value="UniProtKB-UniRule"/>
</dbReference>
<keyword evidence="12" id="KW-0436">Ligase</keyword>
<evidence type="ECO:0000256" key="2">
    <source>
        <dbReference type="ARBA" id="ARBA00022516"/>
    </source>
</evidence>
<dbReference type="InterPro" id="IPR011763">
    <property type="entry name" value="COA_CT_C"/>
</dbReference>
<comment type="subcellular location">
    <subcellularLocation>
        <location evidence="10">Cytoplasm</location>
    </subcellularLocation>
</comment>
<evidence type="ECO:0000313" key="13">
    <source>
        <dbReference type="Proteomes" id="UP000010116"/>
    </source>
</evidence>
<reference evidence="12 13" key="1">
    <citation type="journal article" date="2012" name="ISME J.">
        <title>Genomic insights to SAR86, an abundant and uncultivated marine bacterial lineage.</title>
        <authorList>
            <person name="Dupont C.L."/>
            <person name="Rusch D.B."/>
            <person name="Yooseph S."/>
            <person name="Lombardo M.J."/>
            <person name="Richter R.A."/>
            <person name="Valas R."/>
            <person name="Novotny M."/>
            <person name="Yee-Greenbaum J."/>
            <person name="Selengut J.D."/>
            <person name="Haft D.H."/>
            <person name="Halpern A.L."/>
            <person name="Lasken R.S."/>
            <person name="Nealson K."/>
            <person name="Friedman R."/>
            <person name="Venter J.C."/>
        </authorList>
    </citation>
    <scope>NUCLEOTIDE SEQUENCE [LARGE SCALE GENOMIC DNA]</scope>
</reference>
<comment type="subunit">
    <text evidence="10">Acetyl-CoA carboxylase is a heterohexamer composed of biotin carboxyl carrier protein (AccB), biotin carboxylase (AccC) and two subunits each of ACCase subunit alpha (AccA) and ACCase subunit beta (AccD).</text>
</comment>
<evidence type="ECO:0000256" key="1">
    <source>
        <dbReference type="ARBA" id="ARBA00004956"/>
    </source>
</evidence>
<keyword evidence="4 10" id="KW-0547">Nucleotide-binding</keyword>
<keyword evidence="10" id="KW-0963">Cytoplasm</keyword>
<dbReference type="NCBIfam" id="NF041504">
    <property type="entry name" value="AccA_sub"/>
    <property type="match status" value="1"/>
</dbReference>
<evidence type="ECO:0000256" key="5">
    <source>
        <dbReference type="ARBA" id="ARBA00022832"/>
    </source>
</evidence>
<comment type="function">
    <text evidence="10">Component of the acetyl coenzyme A carboxylase (ACC) complex. First, biotin carboxylase catalyzes the carboxylation of biotin on its carrier protein (BCCP) and then the CO(2) group is transferred by the carboxyltransferase to acetyl-CoA to form malonyl-CoA.</text>
</comment>
<dbReference type="Pfam" id="PF03255">
    <property type="entry name" value="ACCA"/>
    <property type="match status" value="1"/>
</dbReference>
<keyword evidence="5 10" id="KW-0276">Fatty acid metabolism</keyword>
<dbReference type="GO" id="GO:0003989">
    <property type="term" value="F:acetyl-CoA carboxylase activity"/>
    <property type="evidence" value="ECO:0007669"/>
    <property type="project" value="InterPro"/>
</dbReference>